<sequence>MFAKAVLVVTITLSALVNAAPTTDLVARATVNKGDVTWYDPGLGACGFTSGPGELVAAVSVPVYDGFPGATPNPNLNPICRKRARVTANGKSVDVTIVDKCMKCATGDIDLSPAAFTKLAPQSVGRITGASWVFL</sequence>
<feature type="domain" description="RlpA-like protein double-psi beta-barrel" evidence="3">
    <location>
        <begin position="80"/>
        <end position="127"/>
    </location>
</feature>
<protein>
    <recommendedName>
        <fullName evidence="3">RlpA-like protein double-psi beta-barrel domain-containing protein</fullName>
    </recommendedName>
</protein>
<accession>A0ABR2ZMZ0</accession>
<dbReference type="InterPro" id="IPR009009">
    <property type="entry name" value="RlpA-like_DPBB"/>
</dbReference>
<proteinExistence type="predicted"/>
<keyword evidence="5" id="KW-1185">Reference proteome</keyword>
<evidence type="ECO:0000259" key="3">
    <source>
        <dbReference type="Pfam" id="PF03330"/>
    </source>
</evidence>
<evidence type="ECO:0000256" key="2">
    <source>
        <dbReference type="SAM" id="SignalP"/>
    </source>
</evidence>
<dbReference type="EMBL" id="JBBXMP010000107">
    <property type="protein sequence ID" value="KAL0062354.1"/>
    <property type="molecule type" value="Genomic_DNA"/>
</dbReference>
<dbReference type="CDD" id="cd22191">
    <property type="entry name" value="DPBB_RlpA_EXP_N-like"/>
    <property type="match status" value="1"/>
</dbReference>
<evidence type="ECO:0000313" key="5">
    <source>
        <dbReference type="Proteomes" id="UP001437256"/>
    </source>
</evidence>
<organism evidence="4 5">
    <name type="scientific">Marasmius tenuissimus</name>
    <dbReference type="NCBI Taxonomy" id="585030"/>
    <lineage>
        <taxon>Eukaryota</taxon>
        <taxon>Fungi</taxon>
        <taxon>Dikarya</taxon>
        <taxon>Basidiomycota</taxon>
        <taxon>Agaricomycotina</taxon>
        <taxon>Agaricomycetes</taxon>
        <taxon>Agaricomycetidae</taxon>
        <taxon>Agaricales</taxon>
        <taxon>Marasmiineae</taxon>
        <taxon>Marasmiaceae</taxon>
        <taxon>Marasmius</taxon>
    </lineage>
</organism>
<comment type="caution">
    <text evidence="4">The sequence shown here is derived from an EMBL/GenBank/DDBJ whole genome shotgun (WGS) entry which is preliminary data.</text>
</comment>
<reference evidence="4 5" key="1">
    <citation type="submission" date="2024-05" db="EMBL/GenBank/DDBJ databases">
        <title>A draft genome resource for the thread blight pathogen Marasmius tenuissimus strain MS-2.</title>
        <authorList>
            <person name="Yulfo-Soto G.E."/>
            <person name="Baruah I.K."/>
            <person name="Amoako-Attah I."/>
            <person name="Bukari Y."/>
            <person name="Meinhardt L.W."/>
            <person name="Bailey B.A."/>
            <person name="Cohen S.P."/>
        </authorList>
    </citation>
    <scope>NUCLEOTIDE SEQUENCE [LARGE SCALE GENOMIC DNA]</scope>
    <source>
        <strain evidence="4 5">MS-2</strain>
    </source>
</reference>
<dbReference type="Proteomes" id="UP001437256">
    <property type="component" value="Unassembled WGS sequence"/>
</dbReference>
<feature type="signal peptide" evidence="2">
    <location>
        <begin position="1"/>
        <end position="19"/>
    </location>
</feature>
<dbReference type="PANTHER" id="PTHR31836">
    <property type="match status" value="1"/>
</dbReference>
<dbReference type="PANTHER" id="PTHR31836:SF28">
    <property type="entry name" value="SRCR DOMAIN-CONTAINING PROTEIN-RELATED"/>
    <property type="match status" value="1"/>
</dbReference>
<dbReference type="SUPFAM" id="SSF50685">
    <property type="entry name" value="Barwin-like endoglucanases"/>
    <property type="match status" value="1"/>
</dbReference>
<dbReference type="Pfam" id="PF03330">
    <property type="entry name" value="DPBB_1"/>
    <property type="match status" value="1"/>
</dbReference>
<feature type="chain" id="PRO_5045359975" description="RlpA-like protein double-psi beta-barrel domain-containing protein" evidence="2">
    <location>
        <begin position="20"/>
        <end position="135"/>
    </location>
</feature>
<keyword evidence="1 2" id="KW-0732">Signal</keyword>
<evidence type="ECO:0000256" key="1">
    <source>
        <dbReference type="ARBA" id="ARBA00022729"/>
    </source>
</evidence>
<dbReference type="Gene3D" id="2.40.40.10">
    <property type="entry name" value="RlpA-like domain"/>
    <property type="match status" value="1"/>
</dbReference>
<dbReference type="InterPro" id="IPR051477">
    <property type="entry name" value="Expansin_CellWall"/>
</dbReference>
<gene>
    <name evidence="4" type="ORF">AAF712_010765</name>
</gene>
<dbReference type="InterPro" id="IPR036908">
    <property type="entry name" value="RlpA-like_sf"/>
</dbReference>
<evidence type="ECO:0000313" key="4">
    <source>
        <dbReference type="EMBL" id="KAL0062354.1"/>
    </source>
</evidence>
<name>A0ABR2ZMZ0_9AGAR</name>